<feature type="binding site" evidence="6">
    <location>
        <position position="235"/>
    </location>
    <ligand>
        <name>substrate</name>
    </ligand>
</feature>
<dbReference type="InterPro" id="IPR020556">
    <property type="entry name" value="Amidase_CS"/>
</dbReference>
<accession>A0A9P8T6X0</accession>
<protein>
    <recommendedName>
        <fullName evidence="3">amidase</fullName>
        <ecNumber evidence="3">3.5.1.4</ecNumber>
    </recommendedName>
</protein>
<comment type="caution">
    <text evidence="8">The sequence shown here is derived from an EMBL/GenBank/DDBJ whole genome shotgun (WGS) entry which is preliminary data.</text>
</comment>
<feature type="binding site" evidence="6">
    <location>
        <begin position="256"/>
        <end position="259"/>
    </location>
    <ligand>
        <name>substrate</name>
    </ligand>
</feature>
<feature type="active site" description="Acyl-ester intermediate" evidence="5">
    <location>
        <position position="259"/>
    </location>
</feature>
<feature type="active site" description="Charge relay system" evidence="5">
    <location>
        <position position="160"/>
    </location>
</feature>
<reference evidence="8" key="2">
    <citation type="submission" date="2021-01" db="EMBL/GenBank/DDBJ databases">
        <authorList>
            <person name="Schikora-Tamarit M.A."/>
        </authorList>
    </citation>
    <scope>NUCLEOTIDE SEQUENCE</scope>
    <source>
        <strain evidence="8">CBS6075</strain>
    </source>
</reference>
<dbReference type="PROSITE" id="PS00571">
    <property type="entry name" value="AMIDASES"/>
    <property type="match status" value="1"/>
</dbReference>
<evidence type="ECO:0000256" key="2">
    <source>
        <dbReference type="ARBA" id="ARBA00009199"/>
    </source>
</evidence>
<dbReference type="EC" id="3.5.1.4" evidence="3"/>
<dbReference type="AlphaFoldDB" id="A0A9P8T6X0"/>
<reference evidence="8" key="1">
    <citation type="journal article" date="2021" name="Open Biol.">
        <title>Shared evolutionary footprints suggest mitochondrial oxidative damage underlies multiple complex I losses in fungi.</title>
        <authorList>
            <person name="Schikora-Tamarit M.A."/>
            <person name="Marcet-Houben M."/>
            <person name="Nosek J."/>
            <person name="Gabaldon T."/>
        </authorList>
    </citation>
    <scope>NUCLEOTIDE SEQUENCE</scope>
    <source>
        <strain evidence="8">CBS6075</strain>
    </source>
</reference>
<evidence type="ECO:0000256" key="3">
    <source>
        <dbReference type="ARBA" id="ARBA00012922"/>
    </source>
</evidence>
<evidence type="ECO:0000256" key="4">
    <source>
        <dbReference type="ARBA" id="ARBA00022801"/>
    </source>
</evidence>
<dbReference type="InterPro" id="IPR023631">
    <property type="entry name" value="Amidase_dom"/>
</dbReference>
<dbReference type="PANTHER" id="PTHR46072:SF4">
    <property type="entry name" value="AMIDASE C550.07-RELATED"/>
    <property type="match status" value="1"/>
</dbReference>
<evidence type="ECO:0000259" key="7">
    <source>
        <dbReference type="Pfam" id="PF01425"/>
    </source>
</evidence>
<dbReference type="OrthoDB" id="6428749at2759"/>
<evidence type="ECO:0000256" key="6">
    <source>
        <dbReference type="PIRSR" id="PIRSR001221-2"/>
    </source>
</evidence>
<dbReference type="Proteomes" id="UP000769157">
    <property type="component" value="Unassembled WGS sequence"/>
</dbReference>
<dbReference type="PANTHER" id="PTHR46072">
    <property type="entry name" value="AMIDASE-RELATED-RELATED"/>
    <property type="match status" value="1"/>
</dbReference>
<dbReference type="InterPro" id="IPR036928">
    <property type="entry name" value="AS_sf"/>
</dbReference>
<dbReference type="GO" id="GO:0004040">
    <property type="term" value="F:amidase activity"/>
    <property type="evidence" value="ECO:0007669"/>
    <property type="project" value="UniProtKB-EC"/>
</dbReference>
<dbReference type="RefSeq" id="XP_046062665.1">
    <property type="nucleotide sequence ID" value="XM_046202829.1"/>
</dbReference>
<feature type="active site" description="Charge relay system" evidence="5">
    <location>
        <position position="235"/>
    </location>
</feature>
<sequence length="573" mass="63220">MVSLSSPANIESFYKFTDDVSNPELFESWKPKIASYQKALSSALPEEYKLPESEIPSTLDDESFNTVKFLFETKHLSAAEHEITESSATQLLEKLSSKKLTAVEVLKAFAHRAVIAHQLTNLACEFFINEGLARAKQLDEQFATTGKLAGPLHGIPISLKEQIGYAGKITHGGWVGWLDNIPKEDAVTVQVLRNLGAVFYVRTNEPQTLMHLDSNNNIVGRTRNPHNSLLTAGGSSGGEGACVGAKGSPLGVGTDIGGSIRAPAAFSGTYGLRPTTRRISTFGGVSSGKGQESVVAVAGPLAGHLEDIELFMKSYINDGQPWNIDQWCIPVPWRDVPVPEPSKLTVAIMYDDGIVKALPPIERGLKYTEEKLKKAGVNVIEFKPLACEELYKLANEMYSCDGNYAQKEMLRPSGEPLLPLTKWALSFGKGDHAYTVTENRELNYQRDNLRKLYNDYFVKNKVDLILCPNYCGTAPVCAQDGVEGPYYWGYTSHFNVLDLPGLVVPTGLYADKNVDVKSSHQPRSEIEAIEYNKYKPELVHDAPIALQLVGRRYFDEEVVAIGKLFKQVLELKE</sequence>
<proteinExistence type="inferred from homology"/>
<dbReference type="GeneID" id="70233972"/>
<keyword evidence="9" id="KW-1185">Reference proteome</keyword>
<dbReference type="EMBL" id="JAEUBE010000158">
    <property type="protein sequence ID" value="KAH3668251.1"/>
    <property type="molecule type" value="Genomic_DNA"/>
</dbReference>
<keyword evidence="4" id="KW-0378">Hydrolase</keyword>
<comment type="similarity">
    <text evidence="2">Belongs to the amidase family.</text>
</comment>
<dbReference type="Gene3D" id="3.90.1300.10">
    <property type="entry name" value="Amidase signature (AS) domain"/>
    <property type="match status" value="1"/>
</dbReference>
<dbReference type="Pfam" id="PF01425">
    <property type="entry name" value="Amidase"/>
    <property type="match status" value="1"/>
</dbReference>
<name>A0A9P8T6X0_9ASCO</name>
<gene>
    <name evidence="8" type="ORF">OGAPHI_002005</name>
</gene>
<comment type="catalytic activity">
    <reaction evidence="1">
        <text>a monocarboxylic acid amide + H2O = a monocarboxylate + NH4(+)</text>
        <dbReference type="Rhea" id="RHEA:12020"/>
        <dbReference type="ChEBI" id="CHEBI:15377"/>
        <dbReference type="ChEBI" id="CHEBI:28938"/>
        <dbReference type="ChEBI" id="CHEBI:35757"/>
        <dbReference type="ChEBI" id="CHEBI:83628"/>
        <dbReference type="EC" id="3.5.1.4"/>
    </reaction>
</comment>
<feature type="domain" description="Amidase" evidence="7">
    <location>
        <begin position="104"/>
        <end position="558"/>
    </location>
</feature>
<dbReference type="PIRSF" id="PIRSF001221">
    <property type="entry name" value="Amidase_fungi"/>
    <property type="match status" value="1"/>
</dbReference>
<evidence type="ECO:0000256" key="1">
    <source>
        <dbReference type="ARBA" id="ARBA00001311"/>
    </source>
</evidence>
<evidence type="ECO:0000256" key="5">
    <source>
        <dbReference type="PIRSR" id="PIRSR001221-1"/>
    </source>
</evidence>
<evidence type="ECO:0000313" key="8">
    <source>
        <dbReference type="EMBL" id="KAH3668251.1"/>
    </source>
</evidence>
<feature type="binding site" evidence="6">
    <location>
        <position position="209"/>
    </location>
    <ligand>
        <name>substrate</name>
    </ligand>
</feature>
<evidence type="ECO:0000313" key="9">
    <source>
        <dbReference type="Proteomes" id="UP000769157"/>
    </source>
</evidence>
<organism evidence="8 9">
    <name type="scientific">Ogataea philodendri</name>
    <dbReference type="NCBI Taxonomy" id="1378263"/>
    <lineage>
        <taxon>Eukaryota</taxon>
        <taxon>Fungi</taxon>
        <taxon>Dikarya</taxon>
        <taxon>Ascomycota</taxon>
        <taxon>Saccharomycotina</taxon>
        <taxon>Pichiomycetes</taxon>
        <taxon>Pichiales</taxon>
        <taxon>Pichiaceae</taxon>
        <taxon>Ogataea</taxon>
    </lineage>
</organism>
<dbReference type="SUPFAM" id="SSF75304">
    <property type="entry name" value="Amidase signature (AS) enzymes"/>
    <property type="match status" value="1"/>
</dbReference>